<dbReference type="GO" id="GO:0005886">
    <property type="term" value="C:plasma membrane"/>
    <property type="evidence" value="ECO:0007669"/>
    <property type="project" value="UniProtKB-SubCell"/>
</dbReference>
<evidence type="ECO:0000256" key="7">
    <source>
        <dbReference type="ARBA" id="ARBA00022989"/>
    </source>
</evidence>
<dbReference type="GeneID" id="56028595"/>
<keyword evidence="7 9" id="KW-1133">Transmembrane helix</keyword>
<dbReference type="GO" id="GO:0055085">
    <property type="term" value="P:transmembrane transport"/>
    <property type="evidence" value="ECO:0007669"/>
    <property type="project" value="InterPro"/>
</dbReference>
<keyword evidence="5" id="KW-0762">Sugar transport</keyword>
<evidence type="ECO:0000256" key="9">
    <source>
        <dbReference type="RuleBase" id="RU363032"/>
    </source>
</evidence>
<evidence type="ECO:0000256" key="4">
    <source>
        <dbReference type="ARBA" id="ARBA00022475"/>
    </source>
</evidence>
<evidence type="ECO:0000256" key="1">
    <source>
        <dbReference type="ARBA" id="ARBA00004651"/>
    </source>
</evidence>
<dbReference type="Proteomes" id="UP000509750">
    <property type="component" value="Chromosome"/>
</dbReference>
<keyword evidence="8 9" id="KW-0472">Membrane</keyword>
<evidence type="ECO:0000256" key="2">
    <source>
        <dbReference type="ARBA" id="ARBA00009047"/>
    </source>
</evidence>
<dbReference type="CDD" id="cd06261">
    <property type="entry name" value="TM_PBP2"/>
    <property type="match status" value="1"/>
</dbReference>
<evidence type="ECO:0000313" key="12">
    <source>
        <dbReference type="Proteomes" id="UP000509750"/>
    </source>
</evidence>
<dbReference type="RefSeq" id="WP_179168911.1">
    <property type="nucleotide sequence ID" value="NZ_CP058529.1"/>
</dbReference>
<dbReference type="Pfam" id="PF00528">
    <property type="entry name" value="BPD_transp_1"/>
    <property type="match status" value="1"/>
</dbReference>
<dbReference type="InterPro" id="IPR000515">
    <property type="entry name" value="MetI-like"/>
</dbReference>
<evidence type="ECO:0000256" key="8">
    <source>
        <dbReference type="ARBA" id="ARBA00023136"/>
    </source>
</evidence>
<dbReference type="PROSITE" id="PS50928">
    <property type="entry name" value="ABC_TM1"/>
    <property type="match status" value="1"/>
</dbReference>
<evidence type="ECO:0000256" key="3">
    <source>
        <dbReference type="ARBA" id="ARBA00022448"/>
    </source>
</evidence>
<evidence type="ECO:0000256" key="6">
    <source>
        <dbReference type="ARBA" id="ARBA00022692"/>
    </source>
</evidence>
<gene>
    <name evidence="11" type="ORF">HUG10_07140</name>
</gene>
<evidence type="ECO:0000313" key="11">
    <source>
        <dbReference type="EMBL" id="QLG27336.1"/>
    </source>
</evidence>
<feature type="domain" description="ABC transmembrane type-1" evidence="10">
    <location>
        <begin position="85"/>
        <end position="276"/>
    </location>
</feature>
<dbReference type="PANTHER" id="PTHR32243">
    <property type="entry name" value="MALTOSE TRANSPORT SYSTEM PERMEASE-RELATED"/>
    <property type="match status" value="1"/>
</dbReference>
<comment type="similarity">
    <text evidence="2">Belongs to the binding-protein-dependent transport system permease family. MalFG subfamily.</text>
</comment>
<accession>A0A7D5KF44</accession>
<keyword evidence="4" id="KW-1003">Cell membrane</keyword>
<feature type="transmembrane region" description="Helical" evidence="9">
    <location>
        <begin position="201"/>
        <end position="220"/>
    </location>
</feature>
<dbReference type="EMBL" id="CP058529">
    <property type="protein sequence ID" value="QLG27336.1"/>
    <property type="molecule type" value="Genomic_DNA"/>
</dbReference>
<proteinExistence type="inferred from homology"/>
<dbReference type="PANTHER" id="PTHR32243:SF50">
    <property type="entry name" value="MALTOSE_MALTODEXTRIN TRANSPORT SYSTEM PERMEASE PROTEIN MALG"/>
    <property type="match status" value="1"/>
</dbReference>
<feature type="transmembrane region" description="Helical" evidence="9">
    <location>
        <begin position="84"/>
        <end position="108"/>
    </location>
</feature>
<evidence type="ECO:0000256" key="5">
    <source>
        <dbReference type="ARBA" id="ARBA00022597"/>
    </source>
</evidence>
<feature type="transmembrane region" description="Helical" evidence="9">
    <location>
        <begin position="21"/>
        <end position="45"/>
    </location>
</feature>
<feature type="transmembrane region" description="Helical" evidence="9">
    <location>
        <begin position="120"/>
        <end position="141"/>
    </location>
</feature>
<dbReference type="SUPFAM" id="SSF161098">
    <property type="entry name" value="MetI-like"/>
    <property type="match status" value="1"/>
</dbReference>
<keyword evidence="12" id="KW-1185">Reference proteome</keyword>
<comment type="subcellular location">
    <subcellularLocation>
        <location evidence="1 9">Cell membrane</location>
        <topology evidence="1 9">Multi-pass membrane protein</topology>
    </subcellularLocation>
</comment>
<dbReference type="KEGG" id="halg:HUG10_07140"/>
<feature type="transmembrane region" description="Helical" evidence="9">
    <location>
        <begin position="161"/>
        <end position="180"/>
    </location>
</feature>
<dbReference type="AlphaFoldDB" id="A0A7D5KF44"/>
<sequence>MSTEESYERISYEKRQAFWNVIEGPYIVHAVLVFTVLSVLVPIFWMSLTSFKTPNGVFSPTYLPEEFTFQAYQLVVIREGYWRALLNSAIISTTTTAIVMVLSIPAGYAFSRFRFRFDNAIFIGVIFSRLFPPIGIIIPYFQGLSAFGLLNSRTGIILAQVYLWLPLMIYIMRNFFISIPKEIDESALVDGCTQLQAFRRVVVPLAMPGVAAVGILTFLYSWREFLFSFMISSTLASRPISVAVYDFVGEVNISWAQMGAAAVLAIIPTVLVVLFFQQYIVSGLTAGAMKGE</sequence>
<organism evidence="11 12">
    <name type="scientific">Halorarum halophilum</name>
    <dbReference type="NCBI Taxonomy" id="2743090"/>
    <lineage>
        <taxon>Archaea</taxon>
        <taxon>Methanobacteriati</taxon>
        <taxon>Methanobacteriota</taxon>
        <taxon>Stenosarchaea group</taxon>
        <taxon>Halobacteria</taxon>
        <taxon>Halobacteriales</taxon>
        <taxon>Haloferacaceae</taxon>
        <taxon>Halorarum</taxon>
    </lineage>
</organism>
<dbReference type="OrthoDB" id="57451at2157"/>
<keyword evidence="3 9" id="KW-0813">Transport</keyword>
<name>A0A7D5KF44_9EURY</name>
<protein>
    <submittedName>
        <fullName evidence="11">Carbohydrate ABC transporter permease</fullName>
    </submittedName>
</protein>
<reference evidence="11 12" key="1">
    <citation type="submission" date="2020-07" db="EMBL/GenBank/DDBJ databases">
        <title>Gai3-2, isolated from salt lake.</title>
        <authorList>
            <person name="Cui H."/>
            <person name="Shi X."/>
        </authorList>
    </citation>
    <scope>NUCLEOTIDE SEQUENCE [LARGE SCALE GENOMIC DNA]</scope>
    <source>
        <strain evidence="11 12">Gai3-2</strain>
    </source>
</reference>
<evidence type="ECO:0000259" key="10">
    <source>
        <dbReference type="PROSITE" id="PS50928"/>
    </source>
</evidence>
<dbReference type="InterPro" id="IPR050901">
    <property type="entry name" value="BP-dep_ABC_trans_perm"/>
</dbReference>
<feature type="transmembrane region" description="Helical" evidence="9">
    <location>
        <begin position="260"/>
        <end position="280"/>
    </location>
</feature>
<keyword evidence="6 9" id="KW-0812">Transmembrane</keyword>
<dbReference type="Gene3D" id="1.10.3720.10">
    <property type="entry name" value="MetI-like"/>
    <property type="match status" value="1"/>
</dbReference>
<dbReference type="InterPro" id="IPR035906">
    <property type="entry name" value="MetI-like_sf"/>
</dbReference>